<evidence type="ECO:0000256" key="6">
    <source>
        <dbReference type="ARBA" id="ARBA00022997"/>
    </source>
</evidence>
<dbReference type="PIRSF" id="PIRSF026671">
    <property type="entry name" value="AA_dipeptidase"/>
    <property type="match status" value="1"/>
</dbReference>
<feature type="active site" description="Proton donor/acceptor" evidence="9">
    <location>
        <position position="193"/>
    </location>
</feature>
<keyword evidence="4 9" id="KW-0378">Hydrolase</keyword>
<dbReference type="Gene3D" id="3.30.1380.10">
    <property type="match status" value="1"/>
</dbReference>
<keyword evidence="12" id="KW-1185">Reference proteome</keyword>
<proteinExistence type="inferred from homology"/>
<dbReference type="SUPFAM" id="SSF55166">
    <property type="entry name" value="Hedgehog/DD-peptidase"/>
    <property type="match status" value="1"/>
</dbReference>
<accession>A0A1I5VT70</accession>
<dbReference type="PANTHER" id="PTHR43126">
    <property type="entry name" value="D-ALANYL-D-ALANINE DIPEPTIDASE"/>
    <property type="match status" value="1"/>
</dbReference>
<keyword evidence="8 10" id="KW-0961">Cell wall biogenesis/degradation</keyword>
<keyword evidence="6 9" id="KW-0224">Dipeptidase</keyword>
<dbReference type="Proteomes" id="UP000199031">
    <property type="component" value="Unassembled WGS sequence"/>
</dbReference>
<dbReference type="AlphaFoldDB" id="A0A1I5VT70"/>
<evidence type="ECO:0000313" key="12">
    <source>
        <dbReference type="Proteomes" id="UP000199031"/>
    </source>
</evidence>
<dbReference type="GO" id="GO:0008270">
    <property type="term" value="F:zinc ion binding"/>
    <property type="evidence" value="ECO:0007669"/>
    <property type="project" value="UniProtKB-UniRule"/>
</dbReference>
<evidence type="ECO:0000256" key="1">
    <source>
        <dbReference type="ARBA" id="ARBA00001362"/>
    </source>
</evidence>
<gene>
    <name evidence="11" type="ORF">SAMN05444277_105149</name>
</gene>
<dbReference type="PANTHER" id="PTHR43126:SF1">
    <property type="entry name" value="D-ALANYL-D-ALANINE DIPEPTIDASE"/>
    <property type="match status" value="1"/>
</dbReference>
<keyword evidence="2 9" id="KW-0645">Protease</keyword>
<dbReference type="STRING" id="1465490.SAMN05444277_105149"/>
<dbReference type="GO" id="GO:0160237">
    <property type="term" value="F:D-Ala-D-Ala dipeptidase activity"/>
    <property type="evidence" value="ECO:0007669"/>
    <property type="project" value="UniProtKB-EC"/>
</dbReference>
<evidence type="ECO:0000256" key="4">
    <source>
        <dbReference type="ARBA" id="ARBA00022801"/>
    </source>
</evidence>
<evidence type="ECO:0000256" key="5">
    <source>
        <dbReference type="ARBA" id="ARBA00022833"/>
    </source>
</evidence>
<dbReference type="GO" id="GO:0071555">
    <property type="term" value="P:cell wall organization"/>
    <property type="evidence" value="ECO:0007669"/>
    <property type="project" value="UniProtKB-KW"/>
</dbReference>
<feature type="binding site" evidence="9">
    <location>
        <position position="128"/>
    </location>
    <ligand>
        <name>Zn(2+)</name>
        <dbReference type="ChEBI" id="CHEBI:29105"/>
        <note>catalytic</note>
    </ligand>
</feature>
<organism evidence="11 12">
    <name type="scientific">Parafilimonas terrae</name>
    <dbReference type="NCBI Taxonomy" id="1465490"/>
    <lineage>
        <taxon>Bacteria</taxon>
        <taxon>Pseudomonadati</taxon>
        <taxon>Bacteroidota</taxon>
        <taxon>Chitinophagia</taxon>
        <taxon>Chitinophagales</taxon>
        <taxon>Chitinophagaceae</taxon>
        <taxon>Parafilimonas</taxon>
    </lineage>
</organism>
<comment type="cofactor">
    <cofactor evidence="9">
        <name>Zn(2+)</name>
        <dbReference type="ChEBI" id="CHEBI:29105"/>
    </cofactor>
    <text evidence="9">Binds 1 zinc ion per subunit.</text>
</comment>
<dbReference type="HAMAP" id="MF_01924">
    <property type="entry name" value="A_A_dipeptidase"/>
    <property type="match status" value="1"/>
</dbReference>
<feature type="site" description="Transition state stabilizer" evidence="9">
    <location>
        <position position="99"/>
    </location>
</feature>
<dbReference type="RefSeq" id="WP_090657944.1">
    <property type="nucleotide sequence ID" value="NZ_FOXQ01000005.1"/>
</dbReference>
<evidence type="ECO:0000256" key="9">
    <source>
        <dbReference type="HAMAP-Rule" id="MF_01924"/>
    </source>
</evidence>
<protein>
    <recommendedName>
        <fullName evidence="9 10">D-alanyl-D-alanine dipeptidase</fullName>
        <shortName evidence="9 10">D-Ala-D-Ala dipeptidase</shortName>
        <ecNumber evidence="9 10">3.4.13.22</ecNumber>
    </recommendedName>
</protein>
<dbReference type="InterPro" id="IPR000755">
    <property type="entry name" value="A_A_dipeptidase"/>
</dbReference>
<evidence type="ECO:0000256" key="10">
    <source>
        <dbReference type="PIRNR" id="PIRNR026671"/>
    </source>
</evidence>
<comment type="catalytic activity">
    <reaction evidence="1 9 10">
        <text>D-alanyl-D-alanine + H2O = 2 D-alanine</text>
        <dbReference type="Rhea" id="RHEA:20661"/>
        <dbReference type="ChEBI" id="CHEBI:15377"/>
        <dbReference type="ChEBI" id="CHEBI:57416"/>
        <dbReference type="ChEBI" id="CHEBI:57822"/>
        <dbReference type="EC" id="3.4.13.22"/>
    </reaction>
</comment>
<dbReference type="EMBL" id="FOXQ01000005">
    <property type="protein sequence ID" value="SFQ10166.1"/>
    <property type="molecule type" value="Genomic_DNA"/>
</dbReference>
<comment type="similarity">
    <text evidence="9 10">Belongs to the peptidase M15D family.</text>
</comment>
<evidence type="ECO:0000256" key="7">
    <source>
        <dbReference type="ARBA" id="ARBA00023049"/>
    </source>
</evidence>
<dbReference type="GO" id="GO:0008237">
    <property type="term" value="F:metallopeptidase activity"/>
    <property type="evidence" value="ECO:0007669"/>
    <property type="project" value="UniProtKB-KW"/>
</dbReference>
<feature type="binding site" evidence="9">
    <location>
        <position position="196"/>
    </location>
    <ligand>
        <name>Zn(2+)</name>
        <dbReference type="ChEBI" id="CHEBI:29105"/>
        <note>catalytic</note>
    </ligand>
</feature>
<dbReference type="GO" id="GO:0006508">
    <property type="term" value="P:proteolysis"/>
    <property type="evidence" value="ECO:0007669"/>
    <property type="project" value="UniProtKB-KW"/>
</dbReference>
<feature type="binding site" evidence="9">
    <location>
        <position position="135"/>
    </location>
    <ligand>
        <name>Zn(2+)</name>
        <dbReference type="ChEBI" id="CHEBI:29105"/>
        <note>catalytic</note>
    </ligand>
</feature>
<dbReference type="EC" id="3.4.13.22" evidence="9 10"/>
<keyword evidence="3 9" id="KW-0479">Metal-binding</keyword>
<name>A0A1I5VT70_9BACT</name>
<reference evidence="11 12" key="1">
    <citation type="submission" date="2016-10" db="EMBL/GenBank/DDBJ databases">
        <authorList>
            <person name="de Groot N.N."/>
        </authorList>
    </citation>
    <scope>NUCLEOTIDE SEQUENCE [LARGE SCALE GENOMIC DNA]</scope>
    <source>
        <strain evidence="11 12">DSM 28286</strain>
    </source>
</reference>
<evidence type="ECO:0000256" key="8">
    <source>
        <dbReference type="ARBA" id="ARBA00023316"/>
    </source>
</evidence>
<evidence type="ECO:0000313" key="11">
    <source>
        <dbReference type="EMBL" id="SFQ10166.1"/>
    </source>
</evidence>
<evidence type="ECO:0000256" key="3">
    <source>
        <dbReference type="ARBA" id="ARBA00022723"/>
    </source>
</evidence>
<dbReference type="CDD" id="cd14840">
    <property type="entry name" value="D-Ala-D-Ala_dipeptidase_Aad"/>
    <property type="match status" value="1"/>
</dbReference>
<evidence type="ECO:0000256" key="2">
    <source>
        <dbReference type="ARBA" id="ARBA00022670"/>
    </source>
</evidence>
<keyword evidence="7 9" id="KW-0482">Metalloprotease</keyword>
<keyword evidence="5 9" id="KW-0862">Zinc</keyword>
<dbReference type="Pfam" id="PF01427">
    <property type="entry name" value="Peptidase_M15"/>
    <property type="match status" value="1"/>
</dbReference>
<comment type="function">
    <text evidence="9 10">Catalyzes hydrolysis of the D-alanyl-D-alanine dipeptide.</text>
</comment>
<dbReference type="InterPro" id="IPR009045">
    <property type="entry name" value="Zn_M74/Hedgehog-like"/>
</dbReference>
<dbReference type="OrthoDB" id="9801430at2"/>
<sequence>MKFIFIAFICVVSFSAESCHTKPPQEAGNFRPADLVELIKLDPTIHLDIRYATSNNFVGRPMYKEARAFLQRPAAEALVRVNAALKPLGYGLVVFDGYRPWSITKLFWDVTPADKKKFVANPKNGSRHNRGCAVDLSLYDLKTGKEIEMTGNYDEMTERSYADYTGGTAVQRKMRDLLRSKMEAEGFKVYEYEWWHFDYKDWKEYAIADVPFSEIH</sequence>